<reference evidence="2 3" key="1">
    <citation type="submission" date="2015-12" db="EMBL/GenBank/DDBJ databases">
        <title>Diversity of Burkholderia near neighbor genomes.</title>
        <authorList>
            <person name="Sahl J."/>
            <person name="Wagner D."/>
            <person name="Keim P."/>
        </authorList>
    </citation>
    <scope>NUCLEOTIDE SEQUENCE [LARGE SCALE GENOMIC DNA]</scope>
    <source>
        <strain evidence="2 3">BDU8</strain>
    </source>
</reference>
<name>A0A1B4FRG2_9BURK</name>
<proteinExistence type="predicted"/>
<dbReference type="AlphaFoldDB" id="A0A1B4FRG2"/>
<evidence type="ECO:0000313" key="2">
    <source>
        <dbReference type="EMBL" id="AOJ06265.1"/>
    </source>
</evidence>
<feature type="region of interest" description="Disordered" evidence="1">
    <location>
        <begin position="1"/>
        <end position="62"/>
    </location>
</feature>
<feature type="region of interest" description="Disordered" evidence="1">
    <location>
        <begin position="80"/>
        <end position="103"/>
    </location>
</feature>
<gene>
    <name evidence="2" type="ORF">WS71_02180</name>
</gene>
<feature type="compositionally biased region" description="Basic residues" evidence="1">
    <location>
        <begin position="29"/>
        <end position="38"/>
    </location>
</feature>
<protein>
    <submittedName>
        <fullName evidence="2">Uncharacterized protein</fullName>
    </submittedName>
</protein>
<sequence>MRPHRAYASSGHTLNRRAARSSNPLGRRIVNKPNRRNTTRRDTQRDASPAAPPRSTSPPRDARHIANILHNRHHHNCLRRMYHSAPYAPHSETSPSDAHEGNS</sequence>
<evidence type="ECO:0000313" key="3">
    <source>
        <dbReference type="Proteomes" id="UP000067711"/>
    </source>
</evidence>
<dbReference type="Proteomes" id="UP000067711">
    <property type="component" value="Chromosome 2"/>
</dbReference>
<organism evidence="2 3">
    <name type="scientific">Burkholderia mayonis</name>
    <dbReference type="NCBI Taxonomy" id="1385591"/>
    <lineage>
        <taxon>Bacteria</taxon>
        <taxon>Pseudomonadati</taxon>
        <taxon>Pseudomonadota</taxon>
        <taxon>Betaproteobacteria</taxon>
        <taxon>Burkholderiales</taxon>
        <taxon>Burkholderiaceae</taxon>
        <taxon>Burkholderia</taxon>
        <taxon>pseudomallei group</taxon>
    </lineage>
</organism>
<evidence type="ECO:0000256" key="1">
    <source>
        <dbReference type="SAM" id="MobiDB-lite"/>
    </source>
</evidence>
<dbReference type="EMBL" id="CP013388">
    <property type="protein sequence ID" value="AOJ06265.1"/>
    <property type="molecule type" value="Genomic_DNA"/>
</dbReference>
<accession>A0A1B4FRG2</accession>